<dbReference type="InterPro" id="IPR019920">
    <property type="entry name" value="F420-binding_dom_put"/>
</dbReference>
<dbReference type="EMBL" id="QQZY01000007">
    <property type="protein sequence ID" value="RDI73687.1"/>
    <property type="molecule type" value="Genomic_DNA"/>
</dbReference>
<evidence type="ECO:0000256" key="1">
    <source>
        <dbReference type="ARBA" id="ARBA00023002"/>
    </source>
</evidence>
<reference evidence="4" key="2">
    <citation type="journal article" date="2019" name="MicrobiologyOpen">
        <title>High-quality draft genome sequence of Gaiella occulta isolated from a 150 meter deep mineral water borehole and comparison with the genome sequences of other deep-branching lineages of the phylum Actinobacteria.</title>
        <authorList>
            <person name="Severino R."/>
            <person name="Froufe H.J.C."/>
            <person name="Barroso C."/>
            <person name="Albuquerque L."/>
            <person name="Lobo-da-Cunha A."/>
            <person name="da Costa M.S."/>
            <person name="Egas C."/>
        </authorList>
    </citation>
    <scope>NUCLEOTIDE SEQUENCE [LARGE SCALE GENOMIC DNA]</scope>
    <source>
        <strain evidence="4">F2-233</strain>
    </source>
</reference>
<dbReference type="GO" id="GO:0016627">
    <property type="term" value="F:oxidoreductase activity, acting on the CH-CH group of donors"/>
    <property type="evidence" value="ECO:0007669"/>
    <property type="project" value="TreeGrafter"/>
</dbReference>
<evidence type="ECO:0000259" key="2">
    <source>
        <dbReference type="Pfam" id="PF01243"/>
    </source>
</evidence>
<evidence type="ECO:0000313" key="3">
    <source>
        <dbReference type="EMBL" id="RDI73687.1"/>
    </source>
</evidence>
<dbReference type="Proteomes" id="UP000254134">
    <property type="component" value="Unassembled WGS sequence"/>
</dbReference>
<dbReference type="PANTHER" id="PTHR35176:SF6">
    <property type="entry name" value="HEME OXYGENASE HI_0854-RELATED"/>
    <property type="match status" value="1"/>
</dbReference>
<keyword evidence="1" id="KW-0560">Oxidoreductase</keyword>
<proteinExistence type="predicted"/>
<dbReference type="RefSeq" id="WP_114797004.1">
    <property type="nucleotide sequence ID" value="NZ_QQZY01000007.1"/>
</dbReference>
<organism evidence="3 4">
    <name type="scientific">Gaiella occulta</name>
    <dbReference type="NCBI Taxonomy" id="1002870"/>
    <lineage>
        <taxon>Bacteria</taxon>
        <taxon>Bacillati</taxon>
        <taxon>Actinomycetota</taxon>
        <taxon>Thermoleophilia</taxon>
        <taxon>Gaiellales</taxon>
        <taxon>Gaiellaceae</taxon>
        <taxon>Gaiella</taxon>
    </lineage>
</organism>
<dbReference type="OrthoDB" id="162914at2"/>
<dbReference type="Gene3D" id="2.30.110.10">
    <property type="entry name" value="Electron Transport, Fmn-binding Protein, Chain A"/>
    <property type="match status" value="1"/>
</dbReference>
<accession>A0A7M2YW61</accession>
<dbReference type="InterPro" id="IPR011576">
    <property type="entry name" value="Pyridox_Oxase_N"/>
</dbReference>
<dbReference type="Pfam" id="PF01243">
    <property type="entry name" value="PNPOx_N"/>
    <property type="match status" value="1"/>
</dbReference>
<evidence type="ECO:0000313" key="4">
    <source>
        <dbReference type="Proteomes" id="UP000254134"/>
    </source>
</evidence>
<protein>
    <submittedName>
        <fullName evidence="3">PPOX class putative F420-dependent enzyme</fullName>
    </submittedName>
</protein>
<comment type="caution">
    <text evidence="3">The sequence shown here is derived from an EMBL/GenBank/DDBJ whole genome shotgun (WGS) entry which is preliminary data.</text>
</comment>
<dbReference type="InterPro" id="IPR052019">
    <property type="entry name" value="F420H2_bilvrd_red/Heme_oxyg"/>
</dbReference>
<name>A0A7M2YW61_9ACTN</name>
<dbReference type="InterPro" id="IPR012349">
    <property type="entry name" value="Split_barrel_FMN-bd"/>
</dbReference>
<keyword evidence="4" id="KW-1185">Reference proteome</keyword>
<dbReference type="SUPFAM" id="SSF50475">
    <property type="entry name" value="FMN-binding split barrel"/>
    <property type="match status" value="1"/>
</dbReference>
<dbReference type="GO" id="GO:0005829">
    <property type="term" value="C:cytosol"/>
    <property type="evidence" value="ECO:0007669"/>
    <property type="project" value="TreeGrafter"/>
</dbReference>
<dbReference type="NCBIfam" id="TIGR03618">
    <property type="entry name" value="Rv1155_F420"/>
    <property type="match status" value="1"/>
</dbReference>
<dbReference type="AlphaFoldDB" id="A0A7M2YW61"/>
<gene>
    <name evidence="3" type="ORF">Gocc_2600</name>
</gene>
<reference evidence="3 4" key="1">
    <citation type="submission" date="2018-07" db="EMBL/GenBank/DDBJ databases">
        <title>High-quality-draft genome sequence of Gaiella occulta.</title>
        <authorList>
            <person name="Severino R."/>
            <person name="Froufe H.J.C."/>
            <person name="Rainey F.A."/>
            <person name="Barroso C."/>
            <person name="Albuquerque L."/>
            <person name="Lobo-Da-Cunha A."/>
            <person name="Da Costa M.S."/>
            <person name="Egas C."/>
        </authorList>
    </citation>
    <scope>NUCLEOTIDE SEQUENCE [LARGE SCALE GENOMIC DNA]</scope>
    <source>
        <strain evidence="3 4">F2-233</strain>
    </source>
</reference>
<sequence length="134" mass="14749">MARLSHAQTAFLQDNAFVGVATTLRADGSPHSTVVWVDADGDSVSFNTARGRAKERNILRDPRLSLVVVDPQNAYRWLAVTGTAELVDEGADAHIDKLAKKYLGADSYPFRTPEEVRVIVRIRPARVDSMGLEE</sequence>
<dbReference type="PANTHER" id="PTHR35176">
    <property type="entry name" value="HEME OXYGENASE HI_0854-RELATED"/>
    <property type="match status" value="1"/>
</dbReference>
<dbReference type="GO" id="GO:0070967">
    <property type="term" value="F:coenzyme F420 binding"/>
    <property type="evidence" value="ECO:0007669"/>
    <property type="project" value="TreeGrafter"/>
</dbReference>
<feature type="domain" description="Pyridoxamine 5'-phosphate oxidase N-terminal" evidence="2">
    <location>
        <begin position="7"/>
        <end position="129"/>
    </location>
</feature>